<evidence type="ECO:0000259" key="7">
    <source>
        <dbReference type="Pfam" id="PF00892"/>
    </source>
</evidence>
<evidence type="ECO:0000256" key="6">
    <source>
        <dbReference type="SAM" id="Phobius"/>
    </source>
</evidence>
<proteinExistence type="inferred from homology"/>
<evidence type="ECO:0000256" key="3">
    <source>
        <dbReference type="ARBA" id="ARBA00022692"/>
    </source>
</evidence>
<reference evidence="8 9" key="1">
    <citation type="submission" date="2023-09" db="EMBL/GenBank/DDBJ databases">
        <title>Thioclava shenzhenensis sp. nov., a multidrug resistant bacteria-antagonizing species isolated from coastal seawater.</title>
        <authorList>
            <person name="Long M."/>
        </authorList>
    </citation>
    <scope>NUCLEOTIDE SEQUENCE [LARGE SCALE GENOMIC DNA]</scope>
    <source>
        <strain evidence="8 9">FTW29</strain>
    </source>
</reference>
<keyword evidence="5 6" id="KW-0472">Membrane</keyword>
<evidence type="ECO:0000256" key="5">
    <source>
        <dbReference type="ARBA" id="ARBA00023136"/>
    </source>
</evidence>
<dbReference type="SUPFAM" id="SSF103481">
    <property type="entry name" value="Multidrug resistance efflux transporter EmrE"/>
    <property type="match status" value="2"/>
</dbReference>
<gene>
    <name evidence="8" type="ORF">RPE78_00155</name>
</gene>
<feature type="transmembrane region" description="Helical" evidence="6">
    <location>
        <begin position="220"/>
        <end position="242"/>
    </location>
</feature>
<organism evidence="8 9">
    <name type="scientific">Thioclava litoralis</name>
    <dbReference type="NCBI Taxonomy" id="3076557"/>
    <lineage>
        <taxon>Bacteria</taxon>
        <taxon>Pseudomonadati</taxon>
        <taxon>Pseudomonadota</taxon>
        <taxon>Alphaproteobacteria</taxon>
        <taxon>Rhodobacterales</taxon>
        <taxon>Paracoccaceae</taxon>
        <taxon>Thioclava</taxon>
    </lineage>
</organism>
<evidence type="ECO:0000313" key="8">
    <source>
        <dbReference type="EMBL" id="WRY33741.1"/>
    </source>
</evidence>
<feature type="transmembrane region" description="Helical" evidence="6">
    <location>
        <begin position="44"/>
        <end position="62"/>
    </location>
</feature>
<dbReference type="Pfam" id="PF00892">
    <property type="entry name" value="EamA"/>
    <property type="match status" value="2"/>
</dbReference>
<feature type="transmembrane region" description="Helical" evidence="6">
    <location>
        <begin position="189"/>
        <end position="208"/>
    </location>
</feature>
<comment type="similarity">
    <text evidence="2">Belongs to the EamA transporter family.</text>
</comment>
<dbReference type="InterPro" id="IPR050638">
    <property type="entry name" value="AA-Vitamin_Transporters"/>
</dbReference>
<sequence>MSQQPQTQKWQMIAVLALPPLFWAGNFIVARAARDLVPPLSLVWGRWLIALIVLAPFAARHVRRDWQSYWRYPWLVLGTSVTSVIAFNTLIYWGLHYTQATNGMLLNSTIPVLVMLIGALVFRQRLRLWQAAGLALSLVGVAVVIMGGDPQRLAQLAFNKGDLLIFAAMVAWAFYTLWLTRLPAEISRVGLLAVQIVIGLVVLTPFWLWDLSLGHQPVLVPQAAFAVLFVGIVPSLGAFLLYMQAVKLAGSGRASQAIHLIPLYGVILSTLFLGESLHLYHLAGFALILGGILLAARSPKPAQPMVQGAK</sequence>
<evidence type="ECO:0000313" key="9">
    <source>
        <dbReference type="Proteomes" id="UP001623290"/>
    </source>
</evidence>
<dbReference type="RefSeq" id="WP_406720895.1">
    <property type="nucleotide sequence ID" value="NZ_CP135443.1"/>
</dbReference>
<dbReference type="InterPro" id="IPR000620">
    <property type="entry name" value="EamA_dom"/>
</dbReference>
<keyword evidence="3 6" id="KW-0812">Transmembrane</keyword>
<keyword evidence="9" id="KW-1185">Reference proteome</keyword>
<feature type="domain" description="EamA" evidence="7">
    <location>
        <begin position="13"/>
        <end position="145"/>
    </location>
</feature>
<dbReference type="Proteomes" id="UP001623290">
    <property type="component" value="Chromosome"/>
</dbReference>
<name>A0ABZ1DY67_9RHOB</name>
<evidence type="ECO:0000256" key="4">
    <source>
        <dbReference type="ARBA" id="ARBA00022989"/>
    </source>
</evidence>
<feature type="transmembrane region" description="Helical" evidence="6">
    <location>
        <begin position="254"/>
        <end position="273"/>
    </location>
</feature>
<evidence type="ECO:0000256" key="1">
    <source>
        <dbReference type="ARBA" id="ARBA00004141"/>
    </source>
</evidence>
<feature type="transmembrane region" description="Helical" evidence="6">
    <location>
        <begin position="105"/>
        <end position="122"/>
    </location>
</feature>
<feature type="transmembrane region" description="Helical" evidence="6">
    <location>
        <begin position="279"/>
        <end position="296"/>
    </location>
</feature>
<accession>A0ABZ1DY67</accession>
<dbReference type="EMBL" id="CP135443">
    <property type="protein sequence ID" value="WRY33741.1"/>
    <property type="molecule type" value="Genomic_DNA"/>
</dbReference>
<evidence type="ECO:0000256" key="2">
    <source>
        <dbReference type="ARBA" id="ARBA00007362"/>
    </source>
</evidence>
<protein>
    <submittedName>
        <fullName evidence="8">DMT family transporter</fullName>
    </submittedName>
</protein>
<keyword evidence="4 6" id="KW-1133">Transmembrane helix</keyword>
<comment type="subcellular location">
    <subcellularLocation>
        <location evidence="1">Membrane</location>
        <topology evidence="1">Multi-pass membrane protein</topology>
    </subcellularLocation>
</comment>
<dbReference type="PANTHER" id="PTHR32322">
    <property type="entry name" value="INNER MEMBRANE TRANSPORTER"/>
    <property type="match status" value="1"/>
</dbReference>
<dbReference type="PANTHER" id="PTHR32322:SF2">
    <property type="entry name" value="EAMA DOMAIN-CONTAINING PROTEIN"/>
    <property type="match status" value="1"/>
</dbReference>
<feature type="transmembrane region" description="Helical" evidence="6">
    <location>
        <begin position="129"/>
        <end position="148"/>
    </location>
</feature>
<feature type="transmembrane region" description="Helical" evidence="6">
    <location>
        <begin position="163"/>
        <end position="182"/>
    </location>
</feature>
<dbReference type="InterPro" id="IPR037185">
    <property type="entry name" value="EmrE-like"/>
</dbReference>
<feature type="domain" description="EamA" evidence="7">
    <location>
        <begin position="160"/>
        <end position="295"/>
    </location>
</feature>
<feature type="transmembrane region" description="Helical" evidence="6">
    <location>
        <begin position="12"/>
        <end position="32"/>
    </location>
</feature>
<feature type="transmembrane region" description="Helical" evidence="6">
    <location>
        <begin position="74"/>
        <end position="93"/>
    </location>
</feature>